<dbReference type="InterPro" id="IPR029044">
    <property type="entry name" value="Nucleotide-diphossugar_trans"/>
</dbReference>
<proteinExistence type="predicted"/>
<organism evidence="3 4">
    <name type="scientific">Roseicella aerolata</name>
    <dbReference type="NCBI Taxonomy" id="2883479"/>
    <lineage>
        <taxon>Bacteria</taxon>
        <taxon>Pseudomonadati</taxon>
        <taxon>Pseudomonadota</taxon>
        <taxon>Alphaproteobacteria</taxon>
        <taxon>Acetobacterales</taxon>
        <taxon>Roseomonadaceae</taxon>
        <taxon>Roseicella</taxon>
    </lineage>
</organism>
<protein>
    <submittedName>
        <fullName evidence="3">Glycosyltransferase family 2 protein</fullName>
    </submittedName>
</protein>
<dbReference type="PANTHER" id="PTHR43179">
    <property type="entry name" value="RHAMNOSYLTRANSFERASE WBBL"/>
    <property type="match status" value="1"/>
</dbReference>
<evidence type="ECO:0000259" key="2">
    <source>
        <dbReference type="Pfam" id="PF00535"/>
    </source>
</evidence>
<dbReference type="Pfam" id="PF00535">
    <property type="entry name" value="Glycos_transf_2"/>
    <property type="match status" value="2"/>
</dbReference>
<evidence type="ECO:0000313" key="3">
    <source>
        <dbReference type="EMBL" id="MCB4822743.1"/>
    </source>
</evidence>
<evidence type="ECO:0000256" key="1">
    <source>
        <dbReference type="SAM" id="MobiDB-lite"/>
    </source>
</evidence>
<dbReference type="Gene3D" id="3.90.550.10">
    <property type="entry name" value="Spore Coat Polysaccharide Biosynthesis Protein SpsA, Chain A"/>
    <property type="match status" value="2"/>
</dbReference>
<dbReference type="RefSeq" id="WP_226608793.1">
    <property type="nucleotide sequence ID" value="NZ_JAJAQI010000018.1"/>
</dbReference>
<feature type="domain" description="Glycosyltransferase 2-like" evidence="2">
    <location>
        <begin position="335"/>
        <end position="513"/>
    </location>
</feature>
<dbReference type="AlphaFoldDB" id="A0A9X1LB14"/>
<comment type="caution">
    <text evidence="3">The sequence shown here is derived from an EMBL/GenBank/DDBJ whole genome shotgun (WGS) entry which is preliminary data.</text>
</comment>
<name>A0A9X1LB14_9PROT</name>
<feature type="compositionally biased region" description="Pro residues" evidence="1">
    <location>
        <begin position="626"/>
        <end position="635"/>
    </location>
</feature>
<keyword evidence="4" id="KW-1185">Reference proteome</keyword>
<dbReference type="CDD" id="cd04186">
    <property type="entry name" value="GT_2_like_c"/>
    <property type="match status" value="1"/>
</dbReference>
<feature type="domain" description="Glycosyltransferase 2-like" evidence="2">
    <location>
        <begin position="87"/>
        <end position="245"/>
    </location>
</feature>
<feature type="region of interest" description="Disordered" evidence="1">
    <location>
        <begin position="621"/>
        <end position="652"/>
    </location>
</feature>
<dbReference type="EMBL" id="JAJAQI010000018">
    <property type="protein sequence ID" value="MCB4822743.1"/>
    <property type="molecule type" value="Genomic_DNA"/>
</dbReference>
<dbReference type="InterPro" id="IPR001173">
    <property type="entry name" value="Glyco_trans_2-like"/>
</dbReference>
<dbReference type="PANTHER" id="PTHR43179:SF7">
    <property type="entry name" value="RHAMNOSYLTRANSFERASE WBBL"/>
    <property type="match status" value="1"/>
</dbReference>
<gene>
    <name evidence="3" type="ORF">LHA35_13480</name>
</gene>
<reference evidence="3" key="1">
    <citation type="submission" date="2021-10" db="EMBL/GenBank/DDBJ databases">
        <title>Roseicella aerolatum sp. nov., isolated from aerosols of e-waste dismantling site.</title>
        <authorList>
            <person name="Qin T."/>
        </authorList>
    </citation>
    <scope>NUCLEOTIDE SEQUENCE</scope>
    <source>
        <strain evidence="3">GB24</strain>
    </source>
</reference>
<sequence>MDVLRHSLHRAWRGLWGLLPGQLLPLRLRLSGLARRLLGAPPTKRYDPEDRRGYAAWLARHAQLSPADRAAIQAHIAALPARPLISLAMPVRAVAEPALDHAIASVEAQLWPHWELCIALDAAVPEPLKRLVAEAAAAEMRIRVVEQPAEGATGLGNAAFGLARGAYVAALAPDARLAPEALYEVAAAVTAAPDLAVLYADEDRIDAAGQRFGAWFKPEFDPDLLLGQDLLGGFAVYRRDLLQDLGGLREAMGSAAAHDLALRATARVGAARVRHIPALLCHGGAAAPAEPAAQARAVAAALAEAGIPAEVAPAPRLPGGVRVIRPVPEPAPLVSVIVPTRDRAALLGPCAEGVLHRTDYPALELLIVDNGSEEPETLALFERLRADPRVRIIAAPGPFNYSALNNRAAAEARGEILVLLNNDIEVIEPGWLRELVSHALRPAVGAVGAKLLYADGTLQHGGVVTGIGGVADHYLPKAAREDTGYFGSLALVREVAAATGACLALRREVFRQVGGLDEVSLTVAFNDIDLCLRIREAGWRILWTPFAELYHLESASRGQDLSPEKARRFAGEIATMRQRWGEVLMRDPFYSPWLSLDGAHAALARAPRRVPPWAPWLGAPVSPARPARPPRPGPMAAPASRAAPAPRPPHPR</sequence>
<evidence type="ECO:0000313" key="4">
    <source>
        <dbReference type="Proteomes" id="UP001139311"/>
    </source>
</evidence>
<dbReference type="SUPFAM" id="SSF53448">
    <property type="entry name" value="Nucleotide-diphospho-sugar transferases"/>
    <property type="match status" value="2"/>
</dbReference>
<dbReference type="Proteomes" id="UP001139311">
    <property type="component" value="Unassembled WGS sequence"/>
</dbReference>
<accession>A0A9X1LB14</accession>